<feature type="binding site" evidence="10">
    <location>
        <position position="95"/>
    </location>
    <ligand>
        <name>Na(+)</name>
        <dbReference type="ChEBI" id="CHEBI:29101"/>
        <note>structural</note>
    </ligand>
</feature>
<comment type="catalytic activity">
    <reaction evidence="8">
        <text>fluoride(in) = fluoride(out)</text>
        <dbReference type="Rhea" id="RHEA:76159"/>
        <dbReference type="ChEBI" id="CHEBI:17051"/>
    </reaction>
    <physiologicalReaction direction="left-to-right" evidence="8">
        <dbReference type="Rhea" id="RHEA:76160"/>
    </physiologicalReaction>
</comment>
<evidence type="ECO:0000256" key="8">
    <source>
        <dbReference type="ARBA" id="ARBA00035585"/>
    </source>
</evidence>
<dbReference type="InterPro" id="IPR003691">
    <property type="entry name" value="FluC"/>
</dbReference>
<keyword evidence="10" id="KW-0406">Ion transport</keyword>
<keyword evidence="10" id="KW-0479">Metal-binding</keyword>
<feature type="transmembrane region" description="Helical" evidence="10">
    <location>
        <begin position="84"/>
        <end position="101"/>
    </location>
</feature>
<dbReference type="PANTHER" id="PTHR28259">
    <property type="entry name" value="FLUORIDE EXPORT PROTEIN 1-RELATED"/>
    <property type="match status" value="1"/>
</dbReference>
<comment type="similarity">
    <text evidence="7 10">Belongs to the fluoride channel Fluc/FEX (TC 1.A.43) family.</text>
</comment>
<feature type="transmembrane region" description="Helical" evidence="10">
    <location>
        <begin position="21"/>
        <end position="39"/>
    </location>
</feature>
<comment type="caution">
    <text evidence="11">The sequence shown here is derived from an EMBL/GenBank/DDBJ whole genome shotgun (WGS) entry which is preliminary data.</text>
</comment>
<keyword evidence="10" id="KW-0813">Transport</keyword>
<evidence type="ECO:0000313" key="11">
    <source>
        <dbReference type="EMBL" id="GAA1713205.1"/>
    </source>
</evidence>
<dbReference type="PANTHER" id="PTHR28259:SF1">
    <property type="entry name" value="FLUORIDE EXPORT PROTEIN 1-RELATED"/>
    <property type="match status" value="1"/>
</dbReference>
<sequence length="147" mass="15160">MQEEPIDPDVDLKVRTRQGPILLAIAAGGVVGAEARYLLSVALPHQPTGFPLATFIINALGCLLIGVLMVVVTEAFTVNRLVRPFLGVGVLGGFTTFSTYASDVVALADHAAVGVAVAYLVTTPLVAVAAAWCGVAVTRRVFGKSAG</sequence>
<gene>
    <name evidence="11" type="primary">crcB_1</name>
    <name evidence="10" type="synonym">crcB</name>
    <name evidence="10" type="synonym">fluC</name>
    <name evidence="11" type="ORF">GCM10009765_72870</name>
</gene>
<evidence type="ECO:0000256" key="6">
    <source>
        <dbReference type="ARBA" id="ARBA00023303"/>
    </source>
</evidence>
<evidence type="ECO:0000256" key="5">
    <source>
        <dbReference type="ARBA" id="ARBA00023136"/>
    </source>
</evidence>
<dbReference type="Proteomes" id="UP001500618">
    <property type="component" value="Unassembled WGS sequence"/>
</dbReference>
<dbReference type="EMBL" id="BAAANY010000038">
    <property type="protein sequence ID" value="GAA1713205.1"/>
    <property type="molecule type" value="Genomic_DNA"/>
</dbReference>
<comment type="activity regulation">
    <text evidence="10">Na(+) is not transported, but it plays an essential structural role and its presence is essential for fluoride channel function.</text>
</comment>
<comment type="function">
    <text evidence="9 10">Fluoride-specific ion channel. Important for reducing fluoride concentration in the cell, thus reducing its toxicity.</text>
</comment>
<keyword evidence="6 10" id="KW-0407">Ion channel</keyword>
<keyword evidence="2 10" id="KW-1003">Cell membrane</keyword>
<name>A0ABN2IWJ2_9ACTN</name>
<evidence type="ECO:0000256" key="10">
    <source>
        <dbReference type="HAMAP-Rule" id="MF_00454"/>
    </source>
</evidence>
<evidence type="ECO:0000256" key="1">
    <source>
        <dbReference type="ARBA" id="ARBA00004651"/>
    </source>
</evidence>
<organism evidence="11 12">
    <name type="scientific">Fodinicola feengrottensis</name>
    <dbReference type="NCBI Taxonomy" id="435914"/>
    <lineage>
        <taxon>Bacteria</taxon>
        <taxon>Bacillati</taxon>
        <taxon>Actinomycetota</taxon>
        <taxon>Actinomycetes</taxon>
        <taxon>Mycobacteriales</taxon>
        <taxon>Fodinicola</taxon>
    </lineage>
</organism>
<evidence type="ECO:0000256" key="9">
    <source>
        <dbReference type="ARBA" id="ARBA00049940"/>
    </source>
</evidence>
<feature type="transmembrane region" description="Helical" evidence="10">
    <location>
        <begin position="113"/>
        <end position="137"/>
    </location>
</feature>
<dbReference type="RefSeq" id="WP_344314671.1">
    <property type="nucleotide sequence ID" value="NZ_BAAANY010000038.1"/>
</dbReference>
<evidence type="ECO:0000256" key="2">
    <source>
        <dbReference type="ARBA" id="ARBA00022475"/>
    </source>
</evidence>
<reference evidence="11 12" key="1">
    <citation type="journal article" date="2019" name="Int. J. Syst. Evol. Microbiol.">
        <title>The Global Catalogue of Microorganisms (GCM) 10K type strain sequencing project: providing services to taxonomists for standard genome sequencing and annotation.</title>
        <authorList>
            <consortium name="The Broad Institute Genomics Platform"/>
            <consortium name="The Broad Institute Genome Sequencing Center for Infectious Disease"/>
            <person name="Wu L."/>
            <person name="Ma J."/>
        </authorList>
    </citation>
    <scope>NUCLEOTIDE SEQUENCE [LARGE SCALE GENOMIC DNA]</scope>
    <source>
        <strain evidence="11 12">JCM 14718</strain>
    </source>
</reference>
<keyword evidence="4 10" id="KW-1133">Transmembrane helix</keyword>
<keyword evidence="5 10" id="KW-0472">Membrane</keyword>
<keyword evidence="12" id="KW-1185">Reference proteome</keyword>
<dbReference type="Pfam" id="PF02537">
    <property type="entry name" value="CRCB"/>
    <property type="match status" value="1"/>
</dbReference>
<evidence type="ECO:0000256" key="7">
    <source>
        <dbReference type="ARBA" id="ARBA00035120"/>
    </source>
</evidence>
<evidence type="ECO:0000256" key="3">
    <source>
        <dbReference type="ARBA" id="ARBA00022692"/>
    </source>
</evidence>
<feature type="transmembrane region" description="Helical" evidence="10">
    <location>
        <begin position="51"/>
        <end position="72"/>
    </location>
</feature>
<evidence type="ECO:0000256" key="4">
    <source>
        <dbReference type="ARBA" id="ARBA00022989"/>
    </source>
</evidence>
<dbReference type="HAMAP" id="MF_00454">
    <property type="entry name" value="FluC"/>
    <property type="match status" value="1"/>
</dbReference>
<comment type="subcellular location">
    <subcellularLocation>
        <location evidence="1 10">Cell membrane</location>
        <topology evidence="1 10">Multi-pass membrane protein</topology>
    </subcellularLocation>
</comment>
<evidence type="ECO:0000313" key="12">
    <source>
        <dbReference type="Proteomes" id="UP001500618"/>
    </source>
</evidence>
<keyword evidence="10" id="KW-0915">Sodium</keyword>
<proteinExistence type="inferred from homology"/>
<protein>
    <recommendedName>
        <fullName evidence="10">Fluoride-specific ion channel FluC</fullName>
    </recommendedName>
</protein>
<keyword evidence="3 10" id="KW-0812">Transmembrane</keyword>
<accession>A0ABN2IWJ2</accession>
<feature type="binding site" evidence="10">
    <location>
        <position position="92"/>
    </location>
    <ligand>
        <name>Na(+)</name>
        <dbReference type="ChEBI" id="CHEBI:29101"/>
        <note>structural</note>
    </ligand>
</feature>
<dbReference type="NCBIfam" id="TIGR00494">
    <property type="entry name" value="crcB"/>
    <property type="match status" value="1"/>
</dbReference>